<accession>A0A1W1E132</accession>
<dbReference type="AlphaFoldDB" id="A0A1W1E132"/>
<reference evidence="1" key="1">
    <citation type="submission" date="2016-10" db="EMBL/GenBank/DDBJ databases">
        <authorList>
            <person name="de Groot N.N."/>
        </authorList>
    </citation>
    <scope>NUCLEOTIDE SEQUENCE</scope>
</reference>
<name>A0A1W1E132_9ZZZZ</name>
<dbReference type="EMBL" id="FPHZ01000066">
    <property type="protein sequence ID" value="SFV87682.1"/>
    <property type="molecule type" value="Genomic_DNA"/>
</dbReference>
<gene>
    <name evidence="1" type="ORF">MNB_SUP05-SYMBIONT-5-958</name>
</gene>
<protein>
    <submittedName>
        <fullName evidence="1">Uncharacterized protein</fullName>
    </submittedName>
</protein>
<organism evidence="1">
    <name type="scientific">hydrothermal vent metagenome</name>
    <dbReference type="NCBI Taxonomy" id="652676"/>
    <lineage>
        <taxon>unclassified sequences</taxon>
        <taxon>metagenomes</taxon>
        <taxon>ecological metagenomes</taxon>
    </lineage>
</organism>
<evidence type="ECO:0000313" key="1">
    <source>
        <dbReference type="EMBL" id="SFV87682.1"/>
    </source>
</evidence>
<sequence length="38" mass="4154">MIVNPNPKVEIAKIVPSLAPSVFAKNISPTHRFGGYFL</sequence>
<proteinExistence type="predicted"/>